<dbReference type="EMBL" id="BSXT01003643">
    <property type="protein sequence ID" value="GMF55005.1"/>
    <property type="molecule type" value="Genomic_DNA"/>
</dbReference>
<feature type="region of interest" description="Disordered" evidence="2">
    <location>
        <begin position="23"/>
        <end position="128"/>
    </location>
</feature>
<feature type="coiled-coil region" evidence="1">
    <location>
        <begin position="756"/>
        <end position="783"/>
    </location>
</feature>
<feature type="compositionally biased region" description="Pro residues" evidence="2">
    <location>
        <begin position="50"/>
        <end position="61"/>
    </location>
</feature>
<keyword evidence="1" id="KW-0175">Coiled coil</keyword>
<proteinExistence type="predicted"/>
<evidence type="ECO:0000313" key="4">
    <source>
        <dbReference type="Proteomes" id="UP001165121"/>
    </source>
</evidence>
<sequence>MLRPPSTPIFSTDSLMEHSLRPEDEYDFSGELHAFVTSHRDSSEGNQALSPPPPPPPPPSHHPSSSARRPVSARLVQPRSPLVENLQTSSKKVSTINSKQASQEVQSLKSCTDMQRGNQSTNMPVPSVHPIDTLSKKLRQQAMELTQVYEELEKQNSQIDDYKQQIRDQKRQLEQLRVQHRKSIEGSSKLPTNARATVFEQQRRAAQMMIGTPSTGASVGQKRGELERKIKEAEGAKKKYELAAKRIEKALVELQVFQNDRMEKLLASNGDASPKEDDASGDLDVILNEQLAYIRVLEEAVHLKATDFEITGHEELLVVLAELRHTIYEQEKDVEQTNSALSSIQDNLEQEKQHHLETKNLLDAAQKQQDAMAHRYQEQESALYAQIDEIQGKLKQRNDYLNQLEDASTTAQRAEEALQNRLTAATKNQNLTDAKLENATRNTNALREQFDSVTMQFEEAKRQIVTLKEECAKKQAHLDELNALQDELLSSVDKYVGKLKKSRDKVERLEAELQLYKDKLALTSTQADDASRSSREQLTVLHSKISEAEHREQKMQAEFSALQRENKRLESTLTEVQQSLQSQIQESSEQETEIIAKEKECNQIEEAIAELEAALATTLRMMQEKSAEPITPFHSADSDKSNTDLTEQSYQLDQAVLRDFHGFCQALDAFKSNDPSQSTSLWPSLPQIITRTVEIGERVQAEVGQALASWSRERSNLLEACSVLESTAQICHDEMEKRHEDICGYRMQLAERTLEFDECVMQVKNLEEELFRAKAECEVFDALEQQVTSQARSLEAKDTLIHDLSAENNRLIAVENAYSVQIATNSQLTQKLEGQREAMAEQRSYAEELEHALEGAATFAEQQNACNQQVRHSLFHAVFLPYSN</sequence>
<feature type="compositionally biased region" description="Polar residues" evidence="2">
    <location>
        <begin position="85"/>
        <end position="124"/>
    </location>
</feature>
<reference evidence="3" key="1">
    <citation type="submission" date="2023-04" db="EMBL/GenBank/DDBJ databases">
        <title>Phytophthora fragariaefolia NBRC 109709.</title>
        <authorList>
            <person name="Ichikawa N."/>
            <person name="Sato H."/>
            <person name="Tonouchi N."/>
        </authorList>
    </citation>
    <scope>NUCLEOTIDE SEQUENCE</scope>
    <source>
        <strain evidence="3">NBRC 109709</strain>
    </source>
</reference>
<accession>A0A9W6Y3Z4</accession>
<feature type="coiled-coil region" evidence="1">
    <location>
        <begin position="334"/>
        <end position="421"/>
    </location>
</feature>
<comment type="caution">
    <text evidence="3">The sequence shown here is derived from an EMBL/GenBank/DDBJ whole genome shotgun (WGS) entry which is preliminary data.</text>
</comment>
<dbReference type="Gene3D" id="1.10.287.1490">
    <property type="match status" value="1"/>
</dbReference>
<feature type="coiled-coil region" evidence="1">
    <location>
        <begin position="223"/>
        <end position="253"/>
    </location>
</feature>
<dbReference type="AlphaFoldDB" id="A0A9W6Y3Z4"/>
<gene>
    <name evidence="3" type="ORF">Pfra01_002305000</name>
</gene>
<feature type="coiled-coil region" evidence="1">
    <location>
        <begin position="450"/>
        <end position="628"/>
    </location>
</feature>
<evidence type="ECO:0000313" key="3">
    <source>
        <dbReference type="EMBL" id="GMF55005.1"/>
    </source>
</evidence>
<evidence type="ECO:0000256" key="2">
    <source>
        <dbReference type="SAM" id="MobiDB-lite"/>
    </source>
</evidence>
<dbReference type="OrthoDB" id="67805at2759"/>
<evidence type="ECO:0000256" key="1">
    <source>
        <dbReference type="SAM" id="Coils"/>
    </source>
</evidence>
<protein>
    <submittedName>
        <fullName evidence="3">Unnamed protein product</fullName>
    </submittedName>
</protein>
<name>A0A9W6Y3Z4_9STRA</name>
<feature type="coiled-coil region" evidence="1">
    <location>
        <begin position="135"/>
        <end position="183"/>
    </location>
</feature>
<organism evidence="3 4">
    <name type="scientific">Phytophthora fragariaefolia</name>
    <dbReference type="NCBI Taxonomy" id="1490495"/>
    <lineage>
        <taxon>Eukaryota</taxon>
        <taxon>Sar</taxon>
        <taxon>Stramenopiles</taxon>
        <taxon>Oomycota</taxon>
        <taxon>Peronosporomycetes</taxon>
        <taxon>Peronosporales</taxon>
        <taxon>Peronosporaceae</taxon>
        <taxon>Phytophthora</taxon>
    </lineage>
</organism>
<dbReference type="Proteomes" id="UP001165121">
    <property type="component" value="Unassembled WGS sequence"/>
</dbReference>
<keyword evidence="4" id="KW-1185">Reference proteome</keyword>